<keyword evidence="1 4" id="KW-0808">Transferase</keyword>
<protein>
    <submittedName>
        <fullName evidence="4">GNAT family N-acetyltransferase</fullName>
    </submittedName>
</protein>
<dbReference type="RefSeq" id="WP_039737345.1">
    <property type="nucleotide sequence ID" value="NZ_JTCM02000040.1"/>
</dbReference>
<gene>
    <name evidence="4" type="ORF">PI95_017850</name>
</gene>
<organism evidence="4 5">
    <name type="scientific">Hassallia byssoidea VB512170</name>
    <dbReference type="NCBI Taxonomy" id="1304833"/>
    <lineage>
        <taxon>Bacteria</taxon>
        <taxon>Bacillati</taxon>
        <taxon>Cyanobacteriota</taxon>
        <taxon>Cyanophyceae</taxon>
        <taxon>Nostocales</taxon>
        <taxon>Tolypothrichaceae</taxon>
        <taxon>Hassallia</taxon>
    </lineage>
</organism>
<comment type="caution">
    <text evidence="4">The sequence shown here is derived from an EMBL/GenBank/DDBJ whole genome shotgun (WGS) entry which is preliminary data.</text>
</comment>
<dbReference type="Proteomes" id="UP000031549">
    <property type="component" value="Unassembled WGS sequence"/>
</dbReference>
<evidence type="ECO:0000313" key="5">
    <source>
        <dbReference type="Proteomes" id="UP000031549"/>
    </source>
</evidence>
<dbReference type="AlphaFoldDB" id="A0A846HBD1"/>
<dbReference type="Pfam" id="PF00583">
    <property type="entry name" value="Acetyltransf_1"/>
    <property type="match status" value="1"/>
</dbReference>
<name>A0A846HBD1_9CYAN</name>
<evidence type="ECO:0000313" key="4">
    <source>
        <dbReference type="EMBL" id="NEU74373.1"/>
    </source>
</evidence>
<dbReference type="InterPro" id="IPR016181">
    <property type="entry name" value="Acyl_CoA_acyltransferase"/>
</dbReference>
<feature type="domain" description="N-acetyltransferase" evidence="3">
    <location>
        <begin position="1"/>
        <end position="136"/>
    </location>
</feature>
<reference evidence="4 5" key="1">
    <citation type="journal article" date="2015" name="Genome Announc.">
        <title>Draft Genome Sequence of Cyanobacterium Hassallia byssoidea Strain VB512170, Isolated from Monuments in India.</title>
        <authorList>
            <person name="Singh D."/>
            <person name="Chandrababunaidu M.M."/>
            <person name="Panda A."/>
            <person name="Sen D."/>
            <person name="Bhattacharyya S."/>
            <person name="Adhikary S.P."/>
            <person name="Tripathy S."/>
        </authorList>
    </citation>
    <scope>NUCLEOTIDE SEQUENCE [LARGE SCALE GENOMIC DNA]</scope>
    <source>
        <strain evidence="4 5">VB512170</strain>
    </source>
</reference>
<dbReference type="GO" id="GO:0008080">
    <property type="term" value="F:N-acetyltransferase activity"/>
    <property type="evidence" value="ECO:0007669"/>
    <property type="project" value="InterPro"/>
</dbReference>
<dbReference type="InterPro" id="IPR000182">
    <property type="entry name" value="GNAT_dom"/>
</dbReference>
<dbReference type="PROSITE" id="PS51186">
    <property type="entry name" value="GNAT"/>
    <property type="match status" value="1"/>
</dbReference>
<dbReference type="EMBL" id="JTCM02000040">
    <property type="protein sequence ID" value="NEU74373.1"/>
    <property type="molecule type" value="Genomic_DNA"/>
</dbReference>
<keyword evidence="2" id="KW-0012">Acyltransferase</keyword>
<dbReference type="InterPro" id="IPR045039">
    <property type="entry name" value="NSI-like"/>
</dbReference>
<dbReference type="Gene3D" id="3.40.630.30">
    <property type="match status" value="1"/>
</dbReference>
<dbReference type="PANTHER" id="PTHR43626:SF4">
    <property type="entry name" value="GCN5-RELATED N-ACETYLTRANSFERASE 2, CHLOROPLASTIC"/>
    <property type="match status" value="1"/>
</dbReference>
<keyword evidence="5" id="KW-1185">Reference proteome</keyword>
<evidence type="ECO:0000256" key="2">
    <source>
        <dbReference type="ARBA" id="ARBA00023315"/>
    </source>
</evidence>
<dbReference type="PANTHER" id="PTHR43626">
    <property type="entry name" value="ACYL-COA N-ACYLTRANSFERASE"/>
    <property type="match status" value="1"/>
</dbReference>
<evidence type="ECO:0000256" key="1">
    <source>
        <dbReference type="ARBA" id="ARBA00022679"/>
    </source>
</evidence>
<dbReference type="CDD" id="cd04301">
    <property type="entry name" value="NAT_SF"/>
    <property type="match status" value="1"/>
</dbReference>
<evidence type="ECO:0000259" key="3">
    <source>
        <dbReference type="PROSITE" id="PS51186"/>
    </source>
</evidence>
<dbReference type="SUPFAM" id="SSF55729">
    <property type="entry name" value="Acyl-CoA N-acyltransferases (Nat)"/>
    <property type="match status" value="1"/>
</dbReference>
<proteinExistence type="predicted"/>
<dbReference type="GO" id="GO:0005737">
    <property type="term" value="C:cytoplasm"/>
    <property type="evidence" value="ECO:0007669"/>
    <property type="project" value="TreeGrafter"/>
</dbReference>
<accession>A0A846HBD1</accession>
<sequence length="136" mass="15619">MNITYKRDLVDVDWEAMKATLIKDNFHNGRSTEQLKTSFANSFSTCIAYADKKIVGTARVLSDGVCNAYIVDVWTYSEYRHQGIARKMMEIITEELPGQHVYLFTDDSVDFYKKLGFVEQPTGLSKVIGKWLVNDY</sequence>